<gene>
    <name evidence="2" type="ORF">A7K69_14640</name>
</gene>
<feature type="coiled-coil region" evidence="1">
    <location>
        <begin position="40"/>
        <end position="67"/>
    </location>
</feature>
<evidence type="ECO:0000313" key="2">
    <source>
        <dbReference type="EMBL" id="OAT71322.1"/>
    </source>
</evidence>
<dbReference type="Proteomes" id="UP000078290">
    <property type="component" value="Unassembled WGS sequence"/>
</dbReference>
<evidence type="ECO:0008006" key="4">
    <source>
        <dbReference type="Google" id="ProtNLM"/>
    </source>
</evidence>
<accession>A0A1B7KMN3</accession>
<evidence type="ECO:0000313" key="3">
    <source>
        <dbReference type="Proteomes" id="UP000078290"/>
    </source>
</evidence>
<protein>
    <recommendedName>
        <fullName evidence="4">YtxH domain-containing protein</fullName>
    </recommendedName>
</protein>
<dbReference type="EMBL" id="LXMA01000043">
    <property type="protein sequence ID" value="OAT71322.1"/>
    <property type="molecule type" value="Genomic_DNA"/>
</dbReference>
<organism evidence="2 3">
    <name type="scientific">Parageobacillus thermoglucosidasius</name>
    <name type="common">Geobacillus thermoglucosidasius</name>
    <dbReference type="NCBI Taxonomy" id="1426"/>
    <lineage>
        <taxon>Bacteria</taxon>
        <taxon>Bacillati</taxon>
        <taxon>Bacillota</taxon>
        <taxon>Bacilli</taxon>
        <taxon>Bacillales</taxon>
        <taxon>Anoxybacillaceae</taxon>
        <taxon>Parageobacillus</taxon>
    </lineage>
</organism>
<comment type="caution">
    <text evidence="2">The sequence shown here is derived from an EMBL/GenBank/DDBJ whole genome shotgun (WGS) entry which is preliminary data.</text>
</comment>
<name>A0A1B7KMN3_PARTM</name>
<reference evidence="3" key="1">
    <citation type="submission" date="2016-05" db="EMBL/GenBank/DDBJ databases">
        <authorList>
            <person name="Wang W."/>
            <person name="Zhu L."/>
        </authorList>
    </citation>
    <scope>NUCLEOTIDE SEQUENCE [LARGE SCALE GENOMIC DNA]</scope>
    <source>
        <strain evidence="3">W-2</strain>
    </source>
</reference>
<evidence type="ECO:0000256" key="1">
    <source>
        <dbReference type="SAM" id="Coils"/>
    </source>
</evidence>
<proteinExistence type="predicted"/>
<keyword evidence="1" id="KW-0175">Coiled coil</keyword>
<dbReference type="OrthoDB" id="2971200at2"/>
<dbReference type="RefSeq" id="WP_064553306.1">
    <property type="nucleotide sequence ID" value="NZ_LXMA01000043.1"/>
</dbReference>
<dbReference type="AlphaFoldDB" id="A0A1B7KMN3"/>
<sequence length="88" mass="10239">MKRKGSVWKNILIGAAVGAAFSLFGKIGEKQARSSLPMRLKQWRRSVEEMAEDVEFMMEKIKDIVEKTPEVIEIVREVYSRKKEDRPK</sequence>